<keyword evidence="2" id="KW-1133">Transmembrane helix</keyword>
<dbReference type="EMBL" id="JXYS01000001">
    <property type="protein sequence ID" value="KJF19025.1"/>
    <property type="molecule type" value="Genomic_DNA"/>
</dbReference>
<dbReference type="Proteomes" id="UP000032360">
    <property type="component" value="Unassembled WGS sequence"/>
</dbReference>
<dbReference type="Pfam" id="PF11239">
    <property type="entry name" value="DUF3040"/>
    <property type="match status" value="1"/>
</dbReference>
<evidence type="ECO:0000256" key="1">
    <source>
        <dbReference type="SAM" id="MobiDB-lite"/>
    </source>
</evidence>
<gene>
    <name evidence="3" type="ORF">AXFE_00620</name>
</gene>
<organism evidence="3 4">
    <name type="scientific">Acidithrix ferrooxidans</name>
    <dbReference type="NCBI Taxonomy" id="1280514"/>
    <lineage>
        <taxon>Bacteria</taxon>
        <taxon>Bacillati</taxon>
        <taxon>Actinomycetota</taxon>
        <taxon>Acidimicrobiia</taxon>
        <taxon>Acidimicrobiales</taxon>
        <taxon>Acidimicrobiaceae</taxon>
        <taxon>Acidithrix</taxon>
    </lineage>
</organism>
<keyword evidence="4" id="KW-1185">Reference proteome</keyword>
<keyword evidence="2" id="KW-0472">Membrane</keyword>
<evidence type="ECO:0008006" key="5">
    <source>
        <dbReference type="Google" id="ProtNLM"/>
    </source>
</evidence>
<evidence type="ECO:0000313" key="4">
    <source>
        <dbReference type="Proteomes" id="UP000032360"/>
    </source>
</evidence>
<dbReference type="RefSeq" id="WP_052603902.1">
    <property type="nucleotide sequence ID" value="NZ_JXYS01000001.1"/>
</dbReference>
<feature type="compositionally biased region" description="Basic residues" evidence="1">
    <location>
        <begin position="116"/>
        <end position="125"/>
    </location>
</feature>
<name>A0A0D8HLZ9_9ACTN</name>
<keyword evidence="2" id="KW-0812">Transmembrane</keyword>
<sequence>MPLSEHEQNILREIERNFYESDPNFAARVREETVYRHAGRNCKWSTLTFVVGLVVTVLTFSISVFLGIFGFLIMLASAVIFEQNLRRLGKAGWADLTSGRKPSGSTVKAKDLGSKIKNKFGKKDK</sequence>
<evidence type="ECO:0000313" key="3">
    <source>
        <dbReference type="EMBL" id="KJF19025.1"/>
    </source>
</evidence>
<feature type="region of interest" description="Disordered" evidence="1">
    <location>
        <begin position="97"/>
        <end position="125"/>
    </location>
</feature>
<reference evidence="3 4" key="1">
    <citation type="submission" date="2015-01" db="EMBL/GenBank/DDBJ databases">
        <title>Draft genome of the acidophilic iron oxidizer Acidithrix ferrooxidans strain Py-F3.</title>
        <authorList>
            <person name="Poehlein A."/>
            <person name="Eisen S."/>
            <person name="Schloemann M."/>
            <person name="Johnson B.D."/>
            <person name="Daniel R."/>
            <person name="Muehling M."/>
        </authorList>
    </citation>
    <scope>NUCLEOTIDE SEQUENCE [LARGE SCALE GENOMIC DNA]</scope>
    <source>
        <strain evidence="3 4">Py-F3</strain>
    </source>
</reference>
<comment type="caution">
    <text evidence="3">The sequence shown here is derived from an EMBL/GenBank/DDBJ whole genome shotgun (WGS) entry which is preliminary data.</text>
</comment>
<dbReference type="AlphaFoldDB" id="A0A0D8HLZ9"/>
<dbReference type="InterPro" id="IPR021401">
    <property type="entry name" value="DUF3040"/>
</dbReference>
<feature type="transmembrane region" description="Helical" evidence="2">
    <location>
        <begin position="49"/>
        <end position="81"/>
    </location>
</feature>
<accession>A0A0D8HLZ9</accession>
<evidence type="ECO:0000256" key="2">
    <source>
        <dbReference type="SAM" id="Phobius"/>
    </source>
</evidence>
<dbReference type="STRING" id="1280514.AXFE_00620"/>
<dbReference type="OrthoDB" id="5244024at2"/>
<proteinExistence type="predicted"/>
<protein>
    <recommendedName>
        <fullName evidence="5">DUF3040 domain-containing protein</fullName>
    </recommendedName>
</protein>